<sequence length="406" mass="44486">MMAKVKQRSKGTGSIYQNARGQWVASIEAGWSERGSRHRVTFKGRTKAAVRARLTEAQRRATAELATSQTCGSITVKRWAERWLEQRQRIVRPGTFVSDRSGVNRWIVPTIGHLRLDELAPADIRKVTTAQEDAGLALATMQRTHAVLGKILADAVAEGYVVPQRVRDVSGPGAGHSSRQSLSAESAARILAVAVTRPDASRWVAALVEGLRPAEALGLTWEMVDLKAATMTLAWQLKALPYRAFRRPESGFRVPRGFESRQICGAYHLVRPKTRAGSRVIPLVPWLVDSLSSWAKCAPSSPSGLVWPRGDGNPRSAELDRRQWYEIAREAKVSVTLPDGNSRTPLLYEARHTAATLLLANGIDETTIKAILGHSTVLSTQAYLHADESRARAALEVSAKTVGLSR</sequence>
<evidence type="ECO:0000259" key="5">
    <source>
        <dbReference type="PROSITE" id="PS51898"/>
    </source>
</evidence>
<dbReference type="PROSITE" id="PS51900">
    <property type="entry name" value="CB"/>
    <property type="match status" value="1"/>
</dbReference>
<proteinExistence type="predicted"/>
<keyword evidence="8" id="KW-1185">Reference proteome</keyword>
<evidence type="ECO:0000313" key="8">
    <source>
        <dbReference type="Proteomes" id="UP001059836"/>
    </source>
</evidence>
<dbReference type="EMBL" id="CP045809">
    <property type="protein sequence ID" value="QHN36679.1"/>
    <property type="molecule type" value="Genomic_DNA"/>
</dbReference>
<dbReference type="InterPro" id="IPR011010">
    <property type="entry name" value="DNA_brk_join_enz"/>
</dbReference>
<accession>A0ABX6ILF0</accession>
<dbReference type="InterPro" id="IPR002104">
    <property type="entry name" value="Integrase_catalytic"/>
</dbReference>
<dbReference type="Proteomes" id="UP001059836">
    <property type="component" value="Chromosome"/>
</dbReference>
<dbReference type="Pfam" id="PF00589">
    <property type="entry name" value="Phage_integrase"/>
    <property type="match status" value="1"/>
</dbReference>
<organism evidence="7 8">
    <name type="scientific">Gordonia pseudamarae</name>
    <dbReference type="NCBI Taxonomy" id="2831662"/>
    <lineage>
        <taxon>Bacteria</taxon>
        <taxon>Bacillati</taxon>
        <taxon>Actinomycetota</taxon>
        <taxon>Actinomycetes</taxon>
        <taxon>Mycobacteriales</taxon>
        <taxon>Gordoniaceae</taxon>
        <taxon>Gordonia</taxon>
    </lineage>
</organism>
<keyword evidence="1" id="KW-0229">DNA integration</keyword>
<dbReference type="Gene3D" id="1.10.150.130">
    <property type="match status" value="1"/>
</dbReference>
<dbReference type="PROSITE" id="PS51898">
    <property type="entry name" value="TYR_RECOMBINASE"/>
    <property type="match status" value="1"/>
</dbReference>
<dbReference type="Pfam" id="PF14659">
    <property type="entry name" value="Phage_int_SAM_3"/>
    <property type="match status" value="1"/>
</dbReference>
<dbReference type="PANTHER" id="PTHR30349:SF91">
    <property type="entry name" value="INTA PROTEIN"/>
    <property type="match status" value="1"/>
</dbReference>
<dbReference type="Gene3D" id="1.10.443.10">
    <property type="entry name" value="Intergrase catalytic core"/>
    <property type="match status" value="1"/>
</dbReference>
<evidence type="ECO:0000259" key="6">
    <source>
        <dbReference type="PROSITE" id="PS51900"/>
    </source>
</evidence>
<feature type="domain" description="Tyr recombinase" evidence="5">
    <location>
        <begin position="177"/>
        <end position="396"/>
    </location>
</feature>
<dbReference type="InterPro" id="IPR044068">
    <property type="entry name" value="CB"/>
</dbReference>
<dbReference type="InterPro" id="IPR050090">
    <property type="entry name" value="Tyrosine_recombinase_XerCD"/>
</dbReference>
<keyword evidence="3" id="KW-0233">DNA recombination</keyword>
<dbReference type="PANTHER" id="PTHR30349">
    <property type="entry name" value="PHAGE INTEGRASE-RELATED"/>
    <property type="match status" value="1"/>
</dbReference>
<evidence type="ECO:0000256" key="1">
    <source>
        <dbReference type="ARBA" id="ARBA00022908"/>
    </source>
</evidence>
<reference evidence="7" key="1">
    <citation type="journal article" date="2021" name="Nat. Microbiol.">
        <title>Cocultivation of an ultrasmall environmental parasitic bacterium with lytic ability against bacteria associated with wastewater foams.</title>
        <authorList>
            <person name="Batinovic S."/>
            <person name="Rose J.J.A."/>
            <person name="Ratcliffe J."/>
            <person name="Seviour R.J."/>
            <person name="Petrovski S."/>
        </authorList>
    </citation>
    <scope>NUCLEOTIDE SEQUENCE</scope>
    <source>
        <strain evidence="7">CON9</strain>
    </source>
</reference>
<name>A0ABX6ILF0_9ACTN</name>
<evidence type="ECO:0000256" key="4">
    <source>
        <dbReference type="PROSITE-ProRule" id="PRU01248"/>
    </source>
</evidence>
<feature type="domain" description="Core-binding (CB)" evidence="6">
    <location>
        <begin position="74"/>
        <end position="156"/>
    </location>
</feature>
<keyword evidence="2 4" id="KW-0238">DNA-binding</keyword>
<protein>
    <submittedName>
        <fullName evidence="7">Tyrosine-type recombinase/integrase</fullName>
    </submittedName>
</protein>
<evidence type="ECO:0000256" key="3">
    <source>
        <dbReference type="ARBA" id="ARBA00023172"/>
    </source>
</evidence>
<dbReference type="InterPro" id="IPR013762">
    <property type="entry name" value="Integrase-like_cat_sf"/>
</dbReference>
<dbReference type="SUPFAM" id="SSF56349">
    <property type="entry name" value="DNA breaking-rejoining enzymes"/>
    <property type="match status" value="1"/>
</dbReference>
<evidence type="ECO:0000256" key="2">
    <source>
        <dbReference type="ARBA" id="ARBA00023125"/>
    </source>
</evidence>
<evidence type="ECO:0000313" key="7">
    <source>
        <dbReference type="EMBL" id="QHN36679.1"/>
    </source>
</evidence>
<dbReference type="InterPro" id="IPR010998">
    <property type="entry name" value="Integrase_recombinase_N"/>
</dbReference>
<dbReference type="InterPro" id="IPR004107">
    <property type="entry name" value="Integrase_SAM-like_N"/>
</dbReference>
<gene>
    <name evidence="7" type="ORF">GII31_19020</name>
</gene>